<reference evidence="3 4" key="1">
    <citation type="submission" date="2024-07" db="EMBL/GenBank/DDBJ databases">
        <title>Draft sequence of the Neodothiora populina.</title>
        <authorList>
            <person name="Drown D.D."/>
            <person name="Schuette U.S."/>
            <person name="Buechlein A.B."/>
            <person name="Rusch D.R."/>
            <person name="Winton L.W."/>
            <person name="Adams G.A."/>
        </authorList>
    </citation>
    <scope>NUCLEOTIDE SEQUENCE [LARGE SCALE GENOMIC DNA]</scope>
    <source>
        <strain evidence="3 4">CPC 39397</strain>
    </source>
</reference>
<dbReference type="RefSeq" id="XP_069197299.1">
    <property type="nucleotide sequence ID" value="XM_069347826.1"/>
</dbReference>
<dbReference type="PANTHER" id="PTHR38848:SF3">
    <property type="entry name" value="G-PROTEIN COUPLED RECEPTORS FAMILY 3 PROFILE DOMAIN-CONTAINING PROTEIN"/>
    <property type="match status" value="1"/>
</dbReference>
<feature type="transmembrane region" description="Helical" evidence="2">
    <location>
        <begin position="232"/>
        <end position="254"/>
    </location>
</feature>
<dbReference type="PANTHER" id="PTHR38848">
    <property type="entry name" value="G-PROTEIN COUPLED RECEPTORS FAMILY 3 PROFILE DOMAIN-CONTAINING PROTEIN"/>
    <property type="match status" value="1"/>
</dbReference>
<proteinExistence type="predicted"/>
<feature type="transmembrane region" description="Helical" evidence="2">
    <location>
        <begin position="43"/>
        <end position="63"/>
    </location>
</feature>
<name>A0ABR3P4A6_9PEZI</name>
<comment type="caution">
    <text evidence="3">The sequence shown here is derived from an EMBL/GenBank/DDBJ whole genome shotgun (WGS) entry which is preliminary data.</text>
</comment>
<dbReference type="EMBL" id="JBFMKM010000014">
    <property type="protein sequence ID" value="KAL1297617.1"/>
    <property type="molecule type" value="Genomic_DNA"/>
</dbReference>
<evidence type="ECO:0000256" key="1">
    <source>
        <dbReference type="SAM" id="MobiDB-lite"/>
    </source>
</evidence>
<evidence type="ECO:0000256" key="2">
    <source>
        <dbReference type="SAM" id="Phobius"/>
    </source>
</evidence>
<feature type="transmembrane region" description="Helical" evidence="2">
    <location>
        <begin position="204"/>
        <end position="226"/>
    </location>
</feature>
<keyword evidence="2" id="KW-0812">Transmembrane</keyword>
<dbReference type="Proteomes" id="UP001562354">
    <property type="component" value="Unassembled WGS sequence"/>
</dbReference>
<feature type="compositionally biased region" description="Polar residues" evidence="1">
    <location>
        <begin position="276"/>
        <end position="291"/>
    </location>
</feature>
<feature type="transmembrane region" description="Helical" evidence="2">
    <location>
        <begin position="12"/>
        <end position="31"/>
    </location>
</feature>
<sequence length="344" mass="38147">MDMTKPVPASGRIVTSCLFIVTIVILTFCMTHRVQRIQSWRTLPLAGWLILAIYIDSILFTFSTMILEKGFELNASFKICDDAALGCIAFYLSTKVLLYYFFVEKVHIIRHQNKSRFHSKLWLFNAIVVLGPYVIMGVCAFYYRLADIDTEGVCKIGLDRRVLVSITAYEVMLNVYLTALCLAPLRKMYAYRYCSSNRGLRRMAFRTTVGACITTLTMCLNLSTLAAFEQEPGWMCLMLCNLDILLTVAVLHWATSSDTESQRDSKAVQQAPAPVSISSPNPDASGTQGIRSVSAATAASTSKSERRHTITLIYGDVDLEAGCTTDDDSVLGKGIAVLAKKSET</sequence>
<keyword evidence="2" id="KW-0472">Membrane</keyword>
<gene>
    <name evidence="3" type="ORF">AAFC00_006177</name>
</gene>
<keyword evidence="4" id="KW-1185">Reference proteome</keyword>
<organism evidence="3 4">
    <name type="scientific">Neodothiora populina</name>
    <dbReference type="NCBI Taxonomy" id="2781224"/>
    <lineage>
        <taxon>Eukaryota</taxon>
        <taxon>Fungi</taxon>
        <taxon>Dikarya</taxon>
        <taxon>Ascomycota</taxon>
        <taxon>Pezizomycotina</taxon>
        <taxon>Dothideomycetes</taxon>
        <taxon>Dothideomycetidae</taxon>
        <taxon>Dothideales</taxon>
        <taxon>Dothioraceae</taxon>
        <taxon>Neodothiora</taxon>
    </lineage>
</organism>
<dbReference type="GeneID" id="95979876"/>
<feature type="transmembrane region" description="Helical" evidence="2">
    <location>
        <begin position="83"/>
        <end position="102"/>
    </location>
</feature>
<feature type="transmembrane region" description="Helical" evidence="2">
    <location>
        <begin position="122"/>
        <end position="143"/>
    </location>
</feature>
<protein>
    <submittedName>
        <fullName evidence="3">Uncharacterized protein</fullName>
    </submittedName>
</protein>
<evidence type="ECO:0000313" key="4">
    <source>
        <dbReference type="Proteomes" id="UP001562354"/>
    </source>
</evidence>
<accession>A0ABR3P4A6</accession>
<evidence type="ECO:0000313" key="3">
    <source>
        <dbReference type="EMBL" id="KAL1297617.1"/>
    </source>
</evidence>
<keyword evidence="2" id="KW-1133">Transmembrane helix</keyword>
<feature type="region of interest" description="Disordered" evidence="1">
    <location>
        <begin position="261"/>
        <end position="299"/>
    </location>
</feature>
<feature type="transmembrane region" description="Helical" evidence="2">
    <location>
        <begin position="163"/>
        <end position="183"/>
    </location>
</feature>